<dbReference type="InterPro" id="IPR010981">
    <property type="entry name" value="SinR/SinI_dimer_dom"/>
</dbReference>
<dbReference type="PROSITE" id="PS51500">
    <property type="entry name" value="SIN"/>
    <property type="match status" value="1"/>
</dbReference>
<keyword evidence="3" id="KW-1185">Reference proteome</keyword>
<proteinExistence type="predicted"/>
<dbReference type="SUPFAM" id="SSF47406">
    <property type="entry name" value="SinR repressor dimerisation domain-like"/>
    <property type="match status" value="1"/>
</dbReference>
<dbReference type="AlphaFoldDB" id="A0A841Q9I0"/>
<dbReference type="EMBL" id="JACHGH010000013">
    <property type="protein sequence ID" value="MBB6454954.1"/>
    <property type="molecule type" value="Genomic_DNA"/>
</dbReference>
<protein>
    <recommendedName>
        <fullName evidence="1">Sin domain-containing protein</fullName>
    </recommendedName>
</protein>
<name>A0A841Q9I0_9BACI</name>
<comment type="caution">
    <text evidence="2">The sequence shown here is derived from an EMBL/GenBank/DDBJ whole genome shotgun (WGS) entry which is preliminary data.</text>
</comment>
<sequence length="46" mass="5517">MEQKVRESLDQEWVVLILEALRMGISEEEIKVFFVEKRTARSSYQD</sequence>
<gene>
    <name evidence="2" type="ORF">HNQ94_003443</name>
</gene>
<accession>A0A841Q9I0</accession>
<evidence type="ECO:0000259" key="1">
    <source>
        <dbReference type="PROSITE" id="PS51500"/>
    </source>
</evidence>
<evidence type="ECO:0000313" key="3">
    <source>
        <dbReference type="Proteomes" id="UP000581688"/>
    </source>
</evidence>
<dbReference type="Pfam" id="PF08671">
    <property type="entry name" value="SinI"/>
    <property type="match status" value="1"/>
</dbReference>
<feature type="domain" description="Sin" evidence="1">
    <location>
        <begin position="1"/>
        <end position="38"/>
    </location>
</feature>
<organism evidence="2 3">
    <name type="scientific">Salirhabdus euzebyi</name>
    <dbReference type="NCBI Taxonomy" id="394506"/>
    <lineage>
        <taxon>Bacteria</taxon>
        <taxon>Bacillati</taxon>
        <taxon>Bacillota</taxon>
        <taxon>Bacilli</taxon>
        <taxon>Bacillales</taxon>
        <taxon>Bacillaceae</taxon>
        <taxon>Salirhabdus</taxon>
    </lineage>
</organism>
<dbReference type="GO" id="GO:0006355">
    <property type="term" value="P:regulation of DNA-templated transcription"/>
    <property type="evidence" value="ECO:0007669"/>
    <property type="project" value="InterPro"/>
</dbReference>
<reference evidence="2 3" key="1">
    <citation type="submission" date="2020-08" db="EMBL/GenBank/DDBJ databases">
        <title>Genomic Encyclopedia of Type Strains, Phase IV (KMG-IV): sequencing the most valuable type-strain genomes for metagenomic binning, comparative biology and taxonomic classification.</title>
        <authorList>
            <person name="Goeker M."/>
        </authorList>
    </citation>
    <scope>NUCLEOTIDE SEQUENCE [LARGE SCALE GENOMIC DNA]</scope>
    <source>
        <strain evidence="2 3">DSM 19612</strain>
    </source>
</reference>
<dbReference type="Proteomes" id="UP000581688">
    <property type="component" value="Unassembled WGS sequence"/>
</dbReference>
<dbReference type="GO" id="GO:0046983">
    <property type="term" value="F:protein dimerization activity"/>
    <property type="evidence" value="ECO:0007669"/>
    <property type="project" value="InterPro"/>
</dbReference>
<dbReference type="InterPro" id="IPR036281">
    <property type="entry name" value="SinR/SinI_dimer_dom_sf"/>
</dbReference>
<evidence type="ECO:0000313" key="2">
    <source>
        <dbReference type="EMBL" id="MBB6454954.1"/>
    </source>
</evidence>
<dbReference type="RefSeq" id="WP_174497238.1">
    <property type="nucleotide sequence ID" value="NZ_CADDWK010000013.1"/>
</dbReference>